<dbReference type="InterPro" id="IPR027834">
    <property type="entry name" value="PTCRA"/>
</dbReference>
<dbReference type="PROSITE" id="PS50835">
    <property type="entry name" value="IG_LIKE"/>
    <property type="match status" value="1"/>
</dbReference>
<dbReference type="InterPro" id="IPR013783">
    <property type="entry name" value="Ig-like_fold"/>
</dbReference>
<sequence length="417" mass="45667">MDRTSERSFLSDTDPVSLHVCLSITALKYCRIVQDSESAHGSRMLLSFLAIHFMAMRVEAELFATLAPPLHLPNDRGGRTILVCLVSDASKGDMVITWLSSRAGGSSPATHSLTREEDGTHSAVSLISVATDEWDSYTCFVRQNNPVRGIHRHYIDFPGGGGEVDVARGQEVEYAGVEIDVPDLQLLLALGHGAFQGEATTRGCRWAVVGVGPWVLLLVLKAGLVLEAQDGQLEDAVLVDALSRGATVHAQLKVLRFIVGRRQLLRHADRQRQVAALLPHDDCDADVAGVDLHMAPGQLLHHPQATGFAVTPAYCTVHEGRRKIIRNCLVHLLVVVVNERPRPLNLAGLKVILESPKVGVTEQAAEEGSTVASGWVEDVGPSLEQFRWLMRSLMPNMAEWKTRLPRQLLAVRWVQAE</sequence>
<gene>
    <name evidence="2" type="ORF">JZ751_001795</name>
</gene>
<keyword evidence="3" id="KW-1185">Reference proteome</keyword>
<name>A0A8T2PUD5_9TELE</name>
<dbReference type="Proteomes" id="UP000824540">
    <property type="component" value="Unassembled WGS sequence"/>
</dbReference>
<feature type="domain" description="Ig-like" evidence="1">
    <location>
        <begin position="68"/>
        <end position="145"/>
    </location>
</feature>
<accession>A0A8T2PUD5</accession>
<reference evidence="2" key="1">
    <citation type="thesis" date="2021" institute="BYU ScholarsArchive" country="Provo, UT, USA">
        <title>Applications of and Algorithms for Genome Assembly and Genomic Analyses with an Emphasis on Marine Teleosts.</title>
        <authorList>
            <person name="Pickett B.D."/>
        </authorList>
    </citation>
    <scope>NUCLEOTIDE SEQUENCE</scope>
    <source>
        <strain evidence="2">HI-2016</strain>
    </source>
</reference>
<dbReference type="InterPro" id="IPR036179">
    <property type="entry name" value="Ig-like_dom_sf"/>
</dbReference>
<comment type="caution">
    <text evidence="2">The sequence shown here is derived from an EMBL/GenBank/DDBJ whole genome shotgun (WGS) entry which is preliminary data.</text>
</comment>
<proteinExistence type="predicted"/>
<dbReference type="SUPFAM" id="SSF48726">
    <property type="entry name" value="Immunoglobulin"/>
    <property type="match status" value="1"/>
</dbReference>
<organism evidence="2 3">
    <name type="scientific">Albula glossodonta</name>
    <name type="common">roundjaw bonefish</name>
    <dbReference type="NCBI Taxonomy" id="121402"/>
    <lineage>
        <taxon>Eukaryota</taxon>
        <taxon>Metazoa</taxon>
        <taxon>Chordata</taxon>
        <taxon>Craniata</taxon>
        <taxon>Vertebrata</taxon>
        <taxon>Euteleostomi</taxon>
        <taxon>Actinopterygii</taxon>
        <taxon>Neopterygii</taxon>
        <taxon>Teleostei</taxon>
        <taxon>Albuliformes</taxon>
        <taxon>Albulidae</taxon>
        <taxon>Albula</taxon>
    </lineage>
</organism>
<evidence type="ECO:0000313" key="3">
    <source>
        <dbReference type="Proteomes" id="UP000824540"/>
    </source>
</evidence>
<evidence type="ECO:0000313" key="2">
    <source>
        <dbReference type="EMBL" id="KAG9355082.1"/>
    </source>
</evidence>
<dbReference type="OrthoDB" id="8930604at2759"/>
<dbReference type="EMBL" id="JAFBMS010000002">
    <property type="protein sequence ID" value="KAG9355082.1"/>
    <property type="molecule type" value="Genomic_DNA"/>
</dbReference>
<dbReference type="Pfam" id="PF15028">
    <property type="entry name" value="PTCRA"/>
    <property type="match status" value="1"/>
</dbReference>
<dbReference type="Gene3D" id="2.60.40.10">
    <property type="entry name" value="Immunoglobulins"/>
    <property type="match status" value="1"/>
</dbReference>
<dbReference type="AlphaFoldDB" id="A0A8T2PUD5"/>
<dbReference type="InterPro" id="IPR007110">
    <property type="entry name" value="Ig-like_dom"/>
</dbReference>
<protein>
    <recommendedName>
        <fullName evidence="1">Ig-like domain-containing protein</fullName>
    </recommendedName>
</protein>
<evidence type="ECO:0000259" key="1">
    <source>
        <dbReference type="PROSITE" id="PS50835"/>
    </source>
</evidence>